<name>L8XY30_9GAMM</name>
<evidence type="ECO:0000313" key="1">
    <source>
        <dbReference type="EMBL" id="ELV07221.1"/>
    </source>
</evidence>
<gene>
    <name evidence="1" type="ORF">F387_01995</name>
</gene>
<dbReference type="Proteomes" id="UP000011617">
    <property type="component" value="Unassembled WGS sequence"/>
</dbReference>
<sequence>MAIVSITEAAELTGKSRRTIQRHLSQGKLSRTKDATGATGVDISELIRVYGDINVAHNHSDNLASLSQPVIQEVTCDVTDNTRDKMEIKHLKEIIEMQKDHIQSLKQAMLLLEHKEEVKKENQSWFSRLFNIK</sequence>
<comment type="caution">
    <text evidence="1">The sequence shown here is derived from an EMBL/GenBank/DDBJ whole genome shotgun (WGS) entry which is preliminary data.</text>
</comment>
<dbReference type="EMBL" id="AOBV01000017">
    <property type="protein sequence ID" value="ELV07221.1"/>
    <property type="molecule type" value="Genomic_DNA"/>
</dbReference>
<dbReference type="InterPro" id="IPR009061">
    <property type="entry name" value="DNA-bd_dom_put_sf"/>
</dbReference>
<dbReference type="RefSeq" id="WP_008316911.1">
    <property type="nucleotide sequence ID" value="NZ_KB372788.1"/>
</dbReference>
<keyword evidence="2" id="KW-1185">Reference proteome</keyword>
<protein>
    <recommendedName>
        <fullName evidence="3">Helix-turn-helix domain-containing protein</fullName>
    </recommendedName>
</protein>
<proteinExistence type="predicted"/>
<reference evidence="1 2" key="1">
    <citation type="journal article" date="2013" name="Genome Announc.">
        <title>Complete Genome Sequence of Wohlfahrtiimonas chitiniclastica Strain SH04, Isolated from Chrysomya megacephala Collected from Pudong International Airport in China.</title>
        <authorList>
            <person name="Cao X.M."/>
            <person name="Chen T."/>
            <person name="Xu L.Z."/>
            <person name="Yao L.S."/>
            <person name="Qi J."/>
            <person name="Zhang X.L."/>
            <person name="Yan Q.L."/>
            <person name="Deng Y.H."/>
            <person name="Guo T.Y."/>
            <person name="Wang J."/>
            <person name="Hu K.X."/>
            <person name="Xu B.L."/>
        </authorList>
    </citation>
    <scope>NUCLEOTIDE SEQUENCE [LARGE SCALE GENOMIC DNA]</scope>
    <source>
        <strain evidence="1 2">SH04</strain>
    </source>
</reference>
<dbReference type="OrthoDB" id="962262at2"/>
<evidence type="ECO:0000313" key="2">
    <source>
        <dbReference type="Proteomes" id="UP000011617"/>
    </source>
</evidence>
<organism evidence="1 2">
    <name type="scientific">Wohlfahrtiimonas chitiniclastica SH04</name>
    <dbReference type="NCBI Taxonomy" id="1261130"/>
    <lineage>
        <taxon>Bacteria</taxon>
        <taxon>Pseudomonadati</taxon>
        <taxon>Pseudomonadota</taxon>
        <taxon>Gammaproteobacteria</taxon>
        <taxon>Cardiobacteriales</taxon>
        <taxon>Ignatzschineriaceae</taxon>
        <taxon>Wohlfahrtiimonas</taxon>
    </lineage>
</organism>
<dbReference type="SUPFAM" id="SSF46955">
    <property type="entry name" value="Putative DNA-binding domain"/>
    <property type="match status" value="1"/>
</dbReference>
<evidence type="ECO:0008006" key="3">
    <source>
        <dbReference type="Google" id="ProtNLM"/>
    </source>
</evidence>
<accession>L8XY30</accession>
<dbReference type="PATRIC" id="fig|1261130.3.peg.1899"/>
<dbReference type="HOGENOM" id="CLU_138441_0_0_6"/>
<dbReference type="AlphaFoldDB" id="L8XY30"/>